<dbReference type="PROSITE" id="PS50943">
    <property type="entry name" value="HTH_CROC1"/>
    <property type="match status" value="1"/>
</dbReference>
<protein>
    <submittedName>
        <fullName evidence="2">XRE family transcriptional regulator</fullName>
    </submittedName>
</protein>
<dbReference type="InterPro" id="IPR001387">
    <property type="entry name" value="Cro/C1-type_HTH"/>
</dbReference>
<dbReference type="CDD" id="cd00093">
    <property type="entry name" value="HTH_XRE"/>
    <property type="match status" value="1"/>
</dbReference>
<dbReference type="Gene3D" id="1.10.260.40">
    <property type="entry name" value="lambda repressor-like DNA-binding domains"/>
    <property type="match status" value="1"/>
</dbReference>
<gene>
    <name evidence="2" type="ORF">DP131_09585</name>
</gene>
<evidence type="ECO:0000259" key="1">
    <source>
        <dbReference type="PROSITE" id="PS50943"/>
    </source>
</evidence>
<dbReference type="InterPro" id="IPR010982">
    <property type="entry name" value="Lambda_DNA-bd_dom_sf"/>
</dbReference>
<dbReference type="SUPFAM" id="SSF47413">
    <property type="entry name" value="lambda repressor-like DNA-binding domains"/>
    <property type="match status" value="1"/>
</dbReference>
<evidence type="ECO:0000313" key="3">
    <source>
        <dbReference type="Proteomes" id="UP000290273"/>
    </source>
</evidence>
<accession>A0ABY0EP87</accession>
<dbReference type="Pfam" id="PF01381">
    <property type="entry name" value="HTH_3"/>
    <property type="match status" value="1"/>
</dbReference>
<dbReference type="Proteomes" id="UP000290273">
    <property type="component" value="Unassembled WGS sequence"/>
</dbReference>
<proteinExistence type="predicted"/>
<reference evidence="2 3" key="1">
    <citation type="submission" date="2018-06" db="EMBL/GenBank/DDBJ databases">
        <title>Genome conservation of Clostridium tetani.</title>
        <authorList>
            <person name="Bruggemann H."/>
            <person name="Popoff M.R."/>
        </authorList>
    </citation>
    <scope>NUCLEOTIDE SEQUENCE [LARGE SCALE GENOMIC DNA]</scope>
    <source>
        <strain evidence="2 3">63.05</strain>
    </source>
</reference>
<sequence>MLADDIGKSQSYIGDIESGRTYPTFLVLNAIATACEVPIGYFQDENRINKDIDNFIKIHFKDLDSKELYAIREQIKKDPDAKINHIYDSLNKDNNLLKESNNNYVSLNTPENLMRLLLSNPVITDFLKIDITKITEEEISDFAKKSLEQLKLISYKYKK</sequence>
<name>A0ABY0EP87_CLOTA</name>
<comment type="caution">
    <text evidence="2">The sequence shown here is derived from an EMBL/GenBank/DDBJ whole genome shotgun (WGS) entry which is preliminary data.</text>
</comment>
<evidence type="ECO:0000313" key="2">
    <source>
        <dbReference type="EMBL" id="RXI54967.1"/>
    </source>
</evidence>
<dbReference type="EMBL" id="QMAU01000038">
    <property type="protein sequence ID" value="RXI54967.1"/>
    <property type="molecule type" value="Genomic_DNA"/>
</dbReference>
<feature type="domain" description="HTH cro/C1-type" evidence="1">
    <location>
        <begin position="2"/>
        <end position="42"/>
    </location>
</feature>
<organism evidence="2 3">
    <name type="scientific">Clostridium tetani</name>
    <dbReference type="NCBI Taxonomy" id="1513"/>
    <lineage>
        <taxon>Bacteria</taxon>
        <taxon>Bacillati</taxon>
        <taxon>Bacillota</taxon>
        <taxon>Clostridia</taxon>
        <taxon>Eubacteriales</taxon>
        <taxon>Clostridiaceae</taxon>
        <taxon>Clostridium</taxon>
    </lineage>
</organism>
<dbReference type="RefSeq" id="WP_052219545.1">
    <property type="nucleotide sequence ID" value="NZ_JSWD01000080.1"/>
</dbReference>